<organism evidence="2 3">
    <name type="scientific">Janibacter alittae</name>
    <dbReference type="NCBI Taxonomy" id="3115209"/>
    <lineage>
        <taxon>Bacteria</taxon>
        <taxon>Bacillati</taxon>
        <taxon>Actinomycetota</taxon>
        <taxon>Actinomycetes</taxon>
        <taxon>Micrococcales</taxon>
        <taxon>Intrasporangiaceae</taxon>
        <taxon>Janibacter</taxon>
    </lineage>
</organism>
<protein>
    <submittedName>
        <fullName evidence="2">Uncharacterized protein</fullName>
    </submittedName>
</protein>
<reference evidence="2 3" key="1">
    <citation type="submission" date="2024-02" db="EMBL/GenBank/DDBJ databases">
        <title>Janibacter sp. nov., isolated from gut of marine sandworm.</title>
        <authorList>
            <person name="Kim B."/>
            <person name="Jun M.O."/>
            <person name="Shin N.-R."/>
        </authorList>
    </citation>
    <scope>NUCLEOTIDE SEQUENCE [LARGE SCALE GENOMIC DNA]</scope>
    <source>
        <strain evidence="2 3">A1S7</strain>
    </source>
</reference>
<dbReference type="EMBL" id="CP144913">
    <property type="protein sequence ID" value="WXB76890.1"/>
    <property type="molecule type" value="Genomic_DNA"/>
</dbReference>
<evidence type="ECO:0000256" key="1">
    <source>
        <dbReference type="SAM" id="MobiDB-lite"/>
    </source>
</evidence>
<gene>
    <name evidence="2" type="ORF">V1351_02185</name>
</gene>
<evidence type="ECO:0000313" key="2">
    <source>
        <dbReference type="EMBL" id="WXB76890.1"/>
    </source>
</evidence>
<accession>A0ABZ2MIM0</accession>
<dbReference type="Proteomes" id="UP001382727">
    <property type="component" value="Chromosome"/>
</dbReference>
<sequence length="306" mass="32989">MRGRSHGPVTDERTGPMGERWLYGVDGGLLEPEDAWGRDPWLDGAPPSRDTGRAPGDLGTLTEVVLVDGHVVDSVSRPVSGSGYECAAMELAHLRPPPPQPRVERVIVREEPQEQMLHWLARVVGGVAALEVLDDDPLPLGERLELDLLPLGSRDLAGAVDEHLDGLEPAPILAGQLLTAYRRLLATAAHEGMLHLWRDVPPARVAATIVHTVVKANSLTGTVAPFSYRTFVRGLGEGSAPSVRSRNLALLIGGSQWPHGRSPSEAPGVYVLGDVRFLVSRFRHDLITYRDLARTAEASRGDAPTG</sequence>
<proteinExistence type="predicted"/>
<feature type="region of interest" description="Disordered" evidence="1">
    <location>
        <begin position="1"/>
        <end position="57"/>
    </location>
</feature>
<dbReference type="RefSeq" id="WP_338750290.1">
    <property type="nucleotide sequence ID" value="NZ_CP144913.1"/>
</dbReference>
<name>A0ABZ2MIM0_9MICO</name>
<keyword evidence="3" id="KW-1185">Reference proteome</keyword>
<evidence type="ECO:0000313" key="3">
    <source>
        <dbReference type="Proteomes" id="UP001382727"/>
    </source>
</evidence>